<reference evidence="7 8" key="1">
    <citation type="submission" date="2022-10" db="EMBL/GenBank/DDBJ databases">
        <title>Draft genome sequence of Streptomyces sp. YSPA8.</title>
        <authorList>
            <person name="Moriuchi R."/>
            <person name="Dohra H."/>
            <person name="Yamamura H."/>
            <person name="Kodani S."/>
        </authorList>
    </citation>
    <scope>NUCLEOTIDE SEQUENCE [LARGE SCALE GENOMIC DNA]</scope>
    <source>
        <strain evidence="7 8">YSPA8</strain>
    </source>
</reference>
<comment type="caution">
    <text evidence="7">The sequence shown here is derived from an EMBL/GenBank/DDBJ whole genome shotgun (WGS) entry which is preliminary data.</text>
</comment>
<organism evidence="7 8">
    <name type="scientific">Streptomyces yaizuensis</name>
    <dbReference type="NCBI Taxonomy" id="2989713"/>
    <lineage>
        <taxon>Bacteria</taxon>
        <taxon>Bacillati</taxon>
        <taxon>Actinomycetota</taxon>
        <taxon>Actinomycetes</taxon>
        <taxon>Kitasatosporales</taxon>
        <taxon>Streptomycetaceae</taxon>
        <taxon>Streptomyces</taxon>
    </lineage>
</organism>
<feature type="DNA-binding region" description="H-T-H motif" evidence="4">
    <location>
        <begin position="29"/>
        <end position="48"/>
    </location>
</feature>
<accession>A0ABQ5P885</accession>
<feature type="region of interest" description="Disordered" evidence="5">
    <location>
        <begin position="165"/>
        <end position="189"/>
    </location>
</feature>
<dbReference type="SUPFAM" id="SSF48498">
    <property type="entry name" value="Tetracyclin repressor-like, C-terminal domain"/>
    <property type="match status" value="1"/>
</dbReference>
<dbReference type="InterPro" id="IPR001647">
    <property type="entry name" value="HTH_TetR"/>
</dbReference>
<evidence type="ECO:0000313" key="7">
    <source>
        <dbReference type="EMBL" id="GLF98785.1"/>
    </source>
</evidence>
<dbReference type="SUPFAM" id="SSF46689">
    <property type="entry name" value="Homeodomain-like"/>
    <property type="match status" value="1"/>
</dbReference>
<evidence type="ECO:0000256" key="5">
    <source>
        <dbReference type="SAM" id="MobiDB-lite"/>
    </source>
</evidence>
<evidence type="ECO:0000259" key="6">
    <source>
        <dbReference type="PROSITE" id="PS50977"/>
    </source>
</evidence>
<name>A0ABQ5P885_9ACTN</name>
<dbReference type="PANTHER" id="PTHR30055">
    <property type="entry name" value="HTH-TYPE TRANSCRIPTIONAL REGULATOR RUTR"/>
    <property type="match status" value="1"/>
</dbReference>
<keyword evidence="3" id="KW-0804">Transcription</keyword>
<gene>
    <name evidence="7" type="ORF">SYYSPA8_30830</name>
</gene>
<evidence type="ECO:0000256" key="1">
    <source>
        <dbReference type="ARBA" id="ARBA00023015"/>
    </source>
</evidence>
<dbReference type="InterPro" id="IPR036271">
    <property type="entry name" value="Tet_transcr_reg_TetR-rel_C_sf"/>
</dbReference>
<dbReference type="Gene3D" id="1.10.357.10">
    <property type="entry name" value="Tetracycline Repressor, domain 2"/>
    <property type="match status" value="1"/>
</dbReference>
<feature type="domain" description="HTH tetR-type" evidence="6">
    <location>
        <begin position="6"/>
        <end position="66"/>
    </location>
</feature>
<sequence>MRKRSAATREVLLSAAAEAFEQSGFGETRLEDVVAGHDVSKGALYFHFPSKEALAAAVIDAAYGPWPERLELLRPAYPRAMARLVALGRQIIDAYRSDAGMRAGLRLMTEVSSATPALARPLVDGLAAVEGLLAEAAEQGDLLPGTDVRRTARLILAGFTGLPRIPGRGNEPAPSADAPDPLVPAERTDVTERADVTELAELAELTELADDMTGLWLALLPGLVRDECRAELTSVLTGDHPSS</sequence>
<dbReference type="InterPro" id="IPR009057">
    <property type="entry name" value="Homeodomain-like_sf"/>
</dbReference>
<evidence type="ECO:0000256" key="3">
    <source>
        <dbReference type="ARBA" id="ARBA00023163"/>
    </source>
</evidence>
<dbReference type="PRINTS" id="PR00455">
    <property type="entry name" value="HTHTETR"/>
</dbReference>
<dbReference type="EMBL" id="BSBI01000016">
    <property type="protein sequence ID" value="GLF98785.1"/>
    <property type="molecule type" value="Genomic_DNA"/>
</dbReference>
<evidence type="ECO:0000256" key="2">
    <source>
        <dbReference type="ARBA" id="ARBA00023125"/>
    </source>
</evidence>
<evidence type="ECO:0000313" key="8">
    <source>
        <dbReference type="Proteomes" id="UP001291653"/>
    </source>
</evidence>
<proteinExistence type="predicted"/>
<dbReference type="PANTHER" id="PTHR30055:SF234">
    <property type="entry name" value="HTH-TYPE TRANSCRIPTIONAL REGULATOR BETI"/>
    <property type="match status" value="1"/>
</dbReference>
<keyword evidence="2 4" id="KW-0238">DNA-binding</keyword>
<keyword evidence="8" id="KW-1185">Reference proteome</keyword>
<keyword evidence="1" id="KW-0805">Transcription regulation</keyword>
<evidence type="ECO:0000256" key="4">
    <source>
        <dbReference type="PROSITE-ProRule" id="PRU00335"/>
    </source>
</evidence>
<dbReference type="RefSeq" id="WP_323450758.1">
    <property type="nucleotide sequence ID" value="NZ_BSBI01000016.1"/>
</dbReference>
<dbReference type="Proteomes" id="UP001291653">
    <property type="component" value="Unassembled WGS sequence"/>
</dbReference>
<dbReference type="PROSITE" id="PS50977">
    <property type="entry name" value="HTH_TETR_2"/>
    <property type="match status" value="1"/>
</dbReference>
<dbReference type="Pfam" id="PF00440">
    <property type="entry name" value="TetR_N"/>
    <property type="match status" value="1"/>
</dbReference>
<dbReference type="InterPro" id="IPR050109">
    <property type="entry name" value="HTH-type_TetR-like_transc_reg"/>
</dbReference>
<protein>
    <submittedName>
        <fullName evidence="7">TetR/AcrR family transcriptional regulator</fullName>
    </submittedName>
</protein>